<evidence type="ECO:0000313" key="2">
    <source>
        <dbReference type="Proteomes" id="UP001597520"/>
    </source>
</evidence>
<accession>A0ABW5T3P5</accession>
<dbReference type="RefSeq" id="WP_380713914.1">
    <property type="nucleotide sequence ID" value="NZ_JBHUML010000005.1"/>
</dbReference>
<proteinExistence type="predicted"/>
<keyword evidence="2" id="KW-1185">Reference proteome</keyword>
<sequence length="101" mass="11947">MYLPPLRPSLRSREFKLYDEASINQIVYEYLFYFKPHRQLDEDILNLSPLVSKGFQSAGVLHHLGLYNEHKGLFHQMPVNQALTVIDEQDSDWKTIRSRIE</sequence>
<evidence type="ECO:0000313" key="1">
    <source>
        <dbReference type="EMBL" id="MFD2706608.1"/>
    </source>
</evidence>
<dbReference type="EMBL" id="JBHUML010000005">
    <property type="protein sequence ID" value="MFD2706608.1"/>
    <property type="molecule type" value="Genomic_DNA"/>
</dbReference>
<organism evidence="1 2">
    <name type="scientific">Salibacterium lacus</name>
    <dbReference type="NCBI Taxonomy" id="1898109"/>
    <lineage>
        <taxon>Bacteria</taxon>
        <taxon>Bacillati</taxon>
        <taxon>Bacillota</taxon>
        <taxon>Bacilli</taxon>
        <taxon>Bacillales</taxon>
        <taxon>Bacillaceae</taxon>
    </lineage>
</organism>
<name>A0ABW5T3P5_9BACI</name>
<comment type="caution">
    <text evidence="1">The sequence shown here is derived from an EMBL/GenBank/DDBJ whole genome shotgun (WGS) entry which is preliminary data.</text>
</comment>
<protein>
    <submittedName>
        <fullName evidence="1">Uncharacterized protein</fullName>
    </submittedName>
</protein>
<gene>
    <name evidence="1" type="ORF">ACFSUB_14165</name>
</gene>
<dbReference type="Proteomes" id="UP001597520">
    <property type="component" value="Unassembled WGS sequence"/>
</dbReference>
<reference evidence="2" key="1">
    <citation type="journal article" date="2019" name="Int. J. Syst. Evol. Microbiol.">
        <title>The Global Catalogue of Microorganisms (GCM) 10K type strain sequencing project: providing services to taxonomists for standard genome sequencing and annotation.</title>
        <authorList>
            <consortium name="The Broad Institute Genomics Platform"/>
            <consortium name="The Broad Institute Genome Sequencing Center for Infectious Disease"/>
            <person name="Wu L."/>
            <person name="Ma J."/>
        </authorList>
    </citation>
    <scope>NUCLEOTIDE SEQUENCE [LARGE SCALE GENOMIC DNA]</scope>
    <source>
        <strain evidence="2">KCTC 33792</strain>
    </source>
</reference>